<protein>
    <recommendedName>
        <fullName evidence="3">Transposase IS4-like domain-containing protein</fullName>
    </recommendedName>
</protein>
<dbReference type="Proteomes" id="UP000321224">
    <property type="component" value="Unassembled WGS sequence"/>
</dbReference>
<evidence type="ECO:0008006" key="3">
    <source>
        <dbReference type="Google" id="ProtNLM"/>
    </source>
</evidence>
<gene>
    <name evidence="1" type="ORF">MVI01_72160</name>
</gene>
<accession>A0A511HPB3</accession>
<dbReference type="AlphaFoldDB" id="A0A511HPB3"/>
<dbReference type="PANTHER" id="PTHR33627:SF1">
    <property type="entry name" value="TRANSPOSASE"/>
    <property type="match status" value="1"/>
</dbReference>
<dbReference type="InterPro" id="IPR012337">
    <property type="entry name" value="RNaseH-like_sf"/>
</dbReference>
<dbReference type="InterPro" id="IPR039365">
    <property type="entry name" value="IS701-like"/>
</dbReference>
<sequence>MERGSFAPRASTVLVKPDDMVQEVAAEAWARLSSGAGTKGPRLYSWARMRLNRHLGLSRWLLFRRSVADGKVAFYIAHARRNAALESLVRAAGSRWAVEEDFASAKGEVGLADYEVRTWTAWHRHMTLCLVAHVFLAAARAMANLPPQEGMPSKALGLPRLRNPMRAFLAWRGLH</sequence>
<name>A0A511HPB3_9BACT</name>
<comment type="caution">
    <text evidence="1">The sequence shown here is derived from an EMBL/GenBank/DDBJ whole genome shotgun (WGS) entry which is preliminary data.</text>
</comment>
<dbReference type="SUPFAM" id="SSF53098">
    <property type="entry name" value="Ribonuclease H-like"/>
    <property type="match status" value="1"/>
</dbReference>
<evidence type="ECO:0000313" key="1">
    <source>
        <dbReference type="EMBL" id="GEL75432.1"/>
    </source>
</evidence>
<organism evidence="1 2">
    <name type="scientific">Myxococcus virescens</name>
    <dbReference type="NCBI Taxonomy" id="83456"/>
    <lineage>
        <taxon>Bacteria</taxon>
        <taxon>Pseudomonadati</taxon>
        <taxon>Myxococcota</taxon>
        <taxon>Myxococcia</taxon>
        <taxon>Myxococcales</taxon>
        <taxon>Cystobacterineae</taxon>
        <taxon>Myxococcaceae</taxon>
        <taxon>Myxococcus</taxon>
    </lineage>
</organism>
<proteinExistence type="predicted"/>
<reference evidence="1 2" key="1">
    <citation type="submission" date="2019-07" db="EMBL/GenBank/DDBJ databases">
        <title>Whole genome shotgun sequence of Myxococcus virescens NBRC 100334.</title>
        <authorList>
            <person name="Hosoyama A."/>
            <person name="Uohara A."/>
            <person name="Ohji S."/>
            <person name="Ichikawa N."/>
        </authorList>
    </citation>
    <scope>NUCLEOTIDE SEQUENCE [LARGE SCALE GENOMIC DNA]</scope>
    <source>
        <strain evidence="1 2">NBRC 100334</strain>
    </source>
</reference>
<dbReference type="PANTHER" id="PTHR33627">
    <property type="entry name" value="TRANSPOSASE"/>
    <property type="match status" value="1"/>
</dbReference>
<dbReference type="EMBL" id="BJVY01000073">
    <property type="protein sequence ID" value="GEL75432.1"/>
    <property type="molecule type" value="Genomic_DNA"/>
</dbReference>
<evidence type="ECO:0000313" key="2">
    <source>
        <dbReference type="Proteomes" id="UP000321224"/>
    </source>
</evidence>